<evidence type="ECO:0000256" key="6">
    <source>
        <dbReference type="ARBA" id="ARBA00022692"/>
    </source>
</evidence>
<keyword evidence="8" id="KW-0677">Repeat</keyword>
<proteinExistence type="inferred from homology"/>
<evidence type="ECO:0000256" key="1">
    <source>
        <dbReference type="ARBA" id="ARBA00004251"/>
    </source>
</evidence>
<evidence type="ECO:0000256" key="4">
    <source>
        <dbReference type="ARBA" id="ARBA00022614"/>
    </source>
</evidence>
<organism evidence="16">
    <name type="scientific">Brachypodium distachyon</name>
    <name type="common">Purple false brome</name>
    <name type="synonym">Trachynia distachya</name>
    <dbReference type="NCBI Taxonomy" id="15368"/>
    <lineage>
        <taxon>Eukaryota</taxon>
        <taxon>Viridiplantae</taxon>
        <taxon>Streptophyta</taxon>
        <taxon>Embryophyta</taxon>
        <taxon>Tracheophyta</taxon>
        <taxon>Spermatophyta</taxon>
        <taxon>Magnoliopsida</taxon>
        <taxon>Liliopsida</taxon>
        <taxon>Poales</taxon>
        <taxon>Poaceae</taxon>
        <taxon>BOP clade</taxon>
        <taxon>Pooideae</taxon>
        <taxon>Stipodae</taxon>
        <taxon>Brachypodieae</taxon>
        <taxon>Brachypodium</taxon>
    </lineage>
</organism>
<reference evidence="16" key="2">
    <citation type="submission" date="2017-06" db="EMBL/GenBank/DDBJ databases">
        <title>WGS assembly of Brachypodium distachyon.</title>
        <authorList>
            <consortium name="The International Brachypodium Initiative"/>
            <person name="Lucas S."/>
            <person name="Harmon-Smith M."/>
            <person name="Lail K."/>
            <person name="Tice H."/>
            <person name="Grimwood J."/>
            <person name="Bruce D."/>
            <person name="Barry K."/>
            <person name="Shu S."/>
            <person name="Lindquist E."/>
            <person name="Wang M."/>
            <person name="Pitluck S."/>
            <person name="Vogel J.P."/>
            <person name="Garvin D.F."/>
            <person name="Mockler T.C."/>
            <person name="Schmutz J."/>
            <person name="Rokhsar D."/>
            <person name="Bevan M.W."/>
        </authorList>
    </citation>
    <scope>NUCLEOTIDE SEQUENCE</scope>
    <source>
        <strain evidence="16">Bd21</strain>
    </source>
</reference>
<dbReference type="GeneID" id="100822762"/>
<evidence type="ECO:0000313" key="18">
    <source>
        <dbReference type="Proteomes" id="UP000008810"/>
    </source>
</evidence>
<dbReference type="Pfam" id="PF08263">
    <property type="entry name" value="LRRNT_2"/>
    <property type="match status" value="1"/>
</dbReference>
<dbReference type="Pfam" id="PF00560">
    <property type="entry name" value="LRR_1"/>
    <property type="match status" value="2"/>
</dbReference>
<keyword evidence="12" id="KW-0325">Glycoprotein</keyword>
<reference evidence="16 17" key="1">
    <citation type="journal article" date="2010" name="Nature">
        <title>Genome sequencing and analysis of the model grass Brachypodium distachyon.</title>
        <authorList>
            <consortium name="International Brachypodium Initiative"/>
        </authorList>
    </citation>
    <scope>NUCLEOTIDE SEQUENCE [LARGE SCALE GENOMIC DNA]</scope>
    <source>
        <strain evidence="16">Bd21</strain>
        <strain evidence="17">cv. Bd21</strain>
    </source>
</reference>
<evidence type="ECO:0000256" key="8">
    <source>
        <dbReference type="ARBA" id="ARBA00022737"/>
    </source>
</evidence>
<evidence type="ECO:0000256" key="11">
    <source>
        <dbReference type="ARBA" id="ARBA00023170"/>
    </source>
</evidence>
<evidence type="ECO:0000313" key="17">
    <source>
        <dbReference type="EnsemblPlants" id="KQJ99211"/>
    </source>
</evidence>
<dbReference type="InterPro" id="IPR055414">
    <property type="entry name" value="LRR_R13L4/SHOC2-like"/>
</dbReference>
<keyword evidence="9 13" id="KW-1133">Transmembrane helix</keyword>
<dbReference type="InterPro" id="IPR046956">
    <property type="entry name" value="RLP23-like"/>
</dbReference>
<dbReference type="RefSeq" id="XP_003572471.2">
    <property type="nucleotide sequence ID" value="XM_003572423.4"/>
</dbReference>
<protein>
    <submittedName>
        <fullName evidence="16 17">Uncharacterized protein</fullName>
    </submittedName>
</protein>
<dbReference type="FunFam" id="3.80.10.10:FF:000095">
    <property type="entry name" value="LRR receptor-like serine/threonine-protein kinase GSO1"/>
    <property type="match status" value="2"/>
</dbReference>
<feature type="domain" description="Disease resistance R13L4/SHOC-2-like LRR" evidence="15">
    <location>
        <begin position="182"/>
        <end position="398"/>
    </location>
</feature>
<dbReference type="SMART" id="SM00369">
    <property type="entry name" value="LRR_TYP"/>
    <property type="match status" value="8"/>
</dbReference>
<dbReference type="Proteomes" id="UP000008810">
    <property type="component" value="Chromosome 3"/>
</dbReference>
<evidence type="ECO:0000256" key="2">
    <source>
        <dbReference type="ARBA" id="ARBA00009592"/>
    </source>
</evidence>
<dbReference type="InterPro" id="IPR013210">
    <property type="entry name" value="LRR_N_plant-typ"/>
</dbReference>
<dbReference type="Pfam" id="PF23598">
    <property type="entry name" value="LRR_14"/>
    <property type="match status" value="1"/>
</dbReference>
<dbReference type="EMBL" id="CM000882">
    <property type="protein sequence ID" value="KQJ99211.1"/>
    <property type="molecule type" value="Genomic_DNA"/>
</dbReference>
<gene>
    <name evidence="17" type="primary">LOC100822762</name>
    <name evidence="16" type="ORF">BRADI_3g41810v3</name>
</gene>
<dbReference type="HOGENOM" id="CLU_000288_18_3_1"/>
<dbReference type="InterPro" id="IPR001611">
    <property type="entry name" value="Leu-rich_rpt"/>
</dbReference>
<evidence type="ECO:0000256" key="12">
    <source>
        <dbReference type="ARBA" id="ARBA00023180"/>
    </source>
</evidence>
<dbReference type="Gramene" id="KQJ99211">
    <property type="protein sequence ID" value="KQJ99211"/>
    <property type="gene ID" value="BRADI_3g41810v3"/>
</dbReference>
<dbReference type="AlphaFoldDB" id="I1I946"/>
<evidence type="ECO:0000256" key="10">
    <source>
        <dbReference type="ARBA" id="ARBA00023136"/>
    </source>
</evidence>
<evidence type="ECO:0000256" key="3">
    <source>
        <dbReference type="ARBA" id="ARBA00022475"/>
    </source>
</evidence>
<feature type="transmembrane region" description="Helical" evidence="13">
    <location>
        <begin position="908"/>
        <end position="934"/>
    </location>
</feature>
<keyword evidence="10 13" id="KW-0472">Membrane</keyword>
<dbReference type="OMA" id="WRMNSSM"/>
<evidence type="ECO:0000259" key="15">
    <source>
        <dbReference type="Pfam" id="PF23598"/>
    </source>
</evidence>
<evidence type="ECO:0000256" key="7">
    <source>
        <dbReference type="ARBA" id="ARBA00022729"/>
    </source>
</evidence>
<feature type="domain" description="Leucine-rich repeat-containing N-terminal plant-type" evidence="14">
    <location>
        <begin position="48"/>
        <end position="84"/>
    </location>
</feature>
<dbReference type="FunFam" id="3.80.10.10:FF:001347">
    <property type="entry name" value="LRR receptor-like serine/threonine-protein kinase GSO2"/>
    <property type="match status" value="1"/>
</dbReference>
<evidence type="ECO:0000256" key="13">
    <source>
        <dbReference type="SAM" id="Phobius"/>
    </source>
</evidence>
<dbReference type="PANTHER" id="PTHR48063">
    <property type="entry name" value="LRR RECEPTOR-LIKE KINASE"/>
    <property type="match status" value="1"/>
</dbReference>
<name>I1I946_BRADI</name>
<accession>I1I946</accession>
<evidence type="ECO:0000313" key="16">
    <source>
        <dbReference type="EMBL" id="KQJ99211.1"/>
    </source>
</evidence>
<evidence type="ECO:0000256" key="5">
    <source>
        <dbReference type="ARBA" id="ARBA00022626"/>
    </source>
</evidence>
<dbReference type="InterPro" id="IPR003591">
    <property type="entry name" value="Leu-rich_rpt_typical-subtyp"/>
</dbReference>
<reference evidence="17" key="3">
    <citation type="submission" date="2018-08" db="UniProtKB">
        <authorList>
            <consortium name="EnsemblPlants"/>
        </authorList>
    </citation>
    <scope>IDENTIFICATION</scope>
    <source>
        <strain evidence="17">cv. Bd21</strain>
    </source>
</reference>
<keyword evidence="3" id="KW-1003">Cell membrane</keyword>
<dbReference type="KEGG" id="bdi:100822762"/>
<dbReference type="FunFam" id="3.80.10.10:FF:000111">
    <property type="entry name" value="LRR receptor-like serine/threonine-protein kinase ERECTA"/>
    <property type="match status" value="1"/>
</dbReference>
<dbReference type="EnsemblPlants" id="KQJ99211">
    <property type="protein sequence ID" value="KQJ99211"/>
    <property type="gene ID" value="BRADI_3g41810v3"/>
</dbReference>
<dbReference type="eggNOG" id="KOG0619">
    <property type="taxonomic scope" value="Eukaryota"/>
</dbReference>
<keyword evidence="4" id="KW-0433">Leucine-rich repeat</keyword>
<dbReference type="STRING" id="15368.I1I946"/>
<keyword evidence="5" id="KW-1070">Brassinosteroid signaling pathway</keyword>
<dbReference type="OrthoDB" id="1060944at2759"/>
<sequence>MGTLTLHSTTSFTVSSIPMAGMIHGLLIALALLCLTINTRGISACIVSERDALSAFNASINDPDGRLRSWQGGDCCNWAGVSCSKKTGHVIKLDLGGYSLKGHINPSLAGLTRLVHLNMSHGDFGGVPIPEFICSFKMLRYLDLSHAGFHGTAPDQLGNLPRLSYLDLGSSGAPAITVDSFHWVSKLTSLRYLDLSWLYLAASVDWLQAVNMLPLLGVLRLNDASLPATDLNSLSQVNFTALKLLHLKSNNLNSSLPNWIWRLSTLSELDMTSCGLSGMIPDELGKLTSLKLLRLGDNKLEGVIPRSASRLCNLVQIDLSRNILSGDIAGAAKTVFPCMKQLQILDLAGNKLTGKLSGWLEGMTSLRVLDLSGNSLSGVVPVSIGNLSNLIYLDFSFNKFNGTVSELHFANLSRLDTLDLASNSFEIAFKQSWVPPFQLKKLGMQACLVGPKFPTWLQSQAKIEMIDLGSAGLRGPLPDWIWNFSSSISSLNVSTNSITGMLPASLEQLKMLTTLNMRSNQLEGNIPDLPVSVQVLDLSDNYLSGSIRQSFGNKKLHYLSLSRNFISGVIPIDLCNMISVELIDLSHNNLSGELPDCWHDNSELYVIDFSSNNFWGEIPSTMGSLNSLVSLHLSRNRMSGMLPTSLQSCNMLTFLDLAQNNLSGNLPKWIGGLQSLILLSLGSNQFSGEIPEELSKLPSLQYLDLCNNKLSGPLPHFLGNLTALHSKYPEFETSPFPEFMVYGVGGAYFSVYRDALEAMFNGKRVIFGRNIFRLTGIDLSANLLTGEIPSEIGFLSALLSLNLSGNHIGGSIPDELGSITDLESLDLSRNYLSGPIPHSLTSLAGLALLNISYNDLSGEIPWGNQFSTFENDSFLENENLCGLPLSRICVPESNKRRHRILQLRFDTLTYLFTLLGFTFGISTVSTTMICSAAARKAYFQFTDRVLNNFCAAVQIKLSINRMSAGRDLFMATRSQDSITCYELEQSPTAIY</sequence>
<dbReference type="PRINTS" id="PR00019">
    <property type="entry name" value="LEURICHRPT"/>
</dbReference>
<dbReference type="Pfam" id="PF13855">
    <property type="entry name" value="LRR_8"/>
    <property type="match status" value="3"/>
</dbReference>
<evidence type="ECO:0000259" key="14">
    <source>
        <dbReference type="Pfam" id="PF08263"/>
    </source>
</evidence>
<dbReference type="Gene3D" id="3.80.10.10">
    <property type="entry name" value="Ribonuclease Inhibitor"/>
    <property type="match status" value="4"/>
</dbReference>
<dbReference type="PANTHER" id="PTHR48063:SF21">
    <property type="entry name" value="LEUCINE-RICH REPEAT-CONTAINING N-TERMINAL PLANT-TYPE DOMAIN-CONTAINING PROTEIN"/>
    <property type="match status" value="1"/>
</dbReference>
<keyword evidence="11" id="KW-0675">Receptor</keyword>
<keyword evidence="7" id="KW-0732">Signal</keyword>
<comment type="similarity">
    <text evidence="2">Belongs to the RLP family.</text>
</comment>
<dbReference type="GO" id="GO:0005886">
    <property type="term" value="C:plasma membrane"/>
    <property type="evidence" value="ECO:0007669"/>
    <property type="project" value="UniProtKB-SubCell"/>
</dbReference>
<keyword evidence="6 13" id="KW-0812">Transmembrane</keyword>
<evidence type="ECO:0000256" key="9">
    <source>
        <dbReference type="ARBA" id="ARBA00022989"/>
    </source>
</evidence>
<comment type="subcellular location">
    <subcellularLocation>
        <location evidence="1">Cell membrane</location>
        <topology evidence="1">Single-pass type I membrane protein</topology>
    </subcellularLocation>
</comment>
<dbReference type="SUPFAM" id="SSF52047">
    <property type="entry name" value="RNI-like"/>
    <property type="match status" value="2"/>
</dbReference>
<dbReference type="InterPro" id="IPR032675">
    <property type="entry name" value="LRR_dom_sf"/>
</dbReference>
<dbReference type="GO" id="GO:0009742">
    <property type="term" value="P:brassinosteroid mediated signaling pathway"/>
    <property type="evidence" value="ECO:0007669"/>
    <property type="project" value="UniProtKB-KW"/>
</dbReference>
<keyword evidence="18" id="KW-1185">Reference proteome</keyword>